<evidence type="ECO:0000313" key="6">
    <source>
        <dbReference type="EMBL" id="MBE9391368.1"/>
    </source>
</evidence>
<dbReference type="GO" id="GO:0043022">
    <property type="term" value="F:ribosome binding"/>
    <property type="evidence" value="ECO:0007669"/>
    <property type="project" value="TreeGrafter"/>
</dbReference>
<dbReference type="OMA" id="DVNEHQR"/>
<dbReference type="Pfam" id="PF00575">
    <property type="entry name" value="S1"/>
    <property type="match status" value="1"/>
</dbReference>
<dbReference type="GO" id="GO:0003723">
    <property type="term" value="F:RNA binding"/>
    <property type="evidence" value="ECO:0007669"/>
    <property type="project" value="InterPro"/>
</dbReference>
<dbReference type="Gene3D" id="3.30.70.1130">
    <property type="entry name" value="EIF_2_alpha"/>
    <property type="match status" value="1"/>
</dbReference>
<dbReference type="SUPFAM" id="SSF110993">
    <property type="entry name" value="eIF-2-alpha, C-terminal domain"/>
    <property type="match status" value="1"/>
</dbReference>
<evidence type="ECO:0000259" key="4">
    <source>
        <dbReference type="PROSITE" id="PS50126"/>
    </source>
</evidence>
<dbReference type="AlphaFoldDB" id="A0A2J6N2P7"/>
<dbReference type="Gene3D" id="1.10.150.190">
    <property type="entry name" value="Translation initiation factor 2, subunit 1, domain 2"/>
    <property type="match status" value="1"/>
</dbReference>
<dbReference type="InterPro" id="IPR024054">
    <property type="entry name" value="TIF2_asu_middle_sf"/>
</dbReference>
<keyword evidence="2 5" id="KW-0396">Initiation factor</keyword>
<dbReference type="GeneID" id="12450183"/>
<dbReference type="SUPFAM" id="SSF116742">
    <property type="entry name" value="eIF2alpha middle domain-like"/>
    <property type="match status" value="1"/>
</dbReference>
<reference evidence="7 8" key="1">
    <citation type="submission" date="2018-01" db="EMBL/GenBank/DDBJ databases">
        <title>Metagenomic assembled genomes from two thermal pools in the Uzon Caldera, Kamchatka, Russia.</title>
        <authorList>
            <person name="Wilkins L."/>
            <person name="Ettinger C."/>
        </authorList>
    </citation>
    <scope>NUCLEOTIDE SEQUENCE [LARGE SCALE GENOMIC DNA]</scope>
    <source>
        <strain evidence="7">ZAV-06</strain>
    </source>
</reference>
<keyword evidence="3" id="KW-0648">Protein biosynthesis</keyword>
<dbReference type="GO" id="GO:0003743">
    <property type="term" value="F:translation initiation factor activity"/>
    <property type="evidence" value="ECO:0007669"/>
    <property type="project" value="UniProtKB-KW"/>
</dbReference>
<evidence type="ECO:0000313" key="5">
    <source>
        <dbReference type="EMBL" id="HEW64108.1"/>
    </source>
</evidence>
<evidence type="ECO:0000256" key="2">
    <source>
        <dbReference type="ARBA" id="ARBA00022540"/>
    </source>
</evidence>
<dbReference type="InterPro" id="IPR024055">
    <property type="entry name" value="TIF2_asu_C"/>
</dbReference>
<dbReference type="InterPro" id="IPR012340">
    <property type="entry name" value="NA-bd_OB-fold"/>
</dbReference>
<protein>
    <submittedName>
        <fullName evidence="7">Bifunctional 4-hydroxy-3-methylbut-2-enyl diphosphate reductase/30S ribosomal protein S1</fullName>
    </submittedName>
    <submittedName>
        <fullName evidence="5">Translation initiation factor IF-2 subunit alpha</fullName>
    </submittedName>
</protein>
<gene>
    <name evidence="7" type="ORF">C0188_02515</name>
    <name evidence="5" type="ORF">ENO39_03525</name>
    <name evidence="6" type="ORF">IOK49_04680</name>
</gene>
<keyword evidence="7" id="KW-0689">Ribosomal protein</keyword>
<dbReference type="EMBL" id="PNIM01000010">
    <property type="protein sequence ID" value="PMB75611.1"/>
    <property type="molecule type" value="Genomic_DNA"/>
</dbReference>
<accession>A0A2J6N2P7</accession>
<reference evidence="5" key="2">
    <citation type="journal article" date="2020" name="mSystems">
        <title>Genome- and Community-Level Interaction Insights into Carbon Utilization and Element Cycling Functions of Hydrothermarchaeota in Hydrothermal Sediment.</title>
        <authorList>
            <person name="Zhou Z."/>
            <person name="Liu Y."/>
            <person name="Xu W."/>
            <person name="Pan J."/>
            <person name="Luo Z.H."/>
            <person name="Li M."/>
        </authorList>
    </citation>
    <scope>NUCLEOTIDE SEQUENCE [LARGE SCALE GENOMIC DNA]</scope>
    <source>
        <strain evidence="5">SpSt-1261</strain>
    </source>
</reference>
<comment type="similarity">
    <text evidence="1">Belongs to the eIF-2-alpha family.</text>
</comment>
<comment type="caution">
    <text evidence="7">The sequence shown here is derived from an EMBL/GenBank/DDBJ whole genome shotgun (WGS) entry which is preliminary data.</text>
</comment>
<sequence>MVRARKELPDANELVIATVKEIFDYGAYVELDEYNGMRAFLPWSEVATKWVKNIKEVLKENEKIVVKVIRVNKQKKQVDVSLKRVYDSEKKKKMHWYKRNQRAEKILELAAQKLGKTLDDAYNDIGWPLLDHYSDLYTALETAVMLGPDTLRVPNAKEEWIMPVYEEANKHIKIKQVKVTRIINLWSTSPSGIEDIRSVLLNMKNISEDNSSVNIYTIGAPKYKIEVISEDYKSAERIINSILEKAEKDAQKLKVNFEVVKEKE</sequence>
<reference evidence="6" key="3">
    <citation type="submission" date="2020-10" db="EMBL/GenBank/DDBJ databases">
        <title>Fervidococcus fontis strain 3639Fd - the first crenarchaeon capable of growth on lipids.</title>
        <authorList>
            <person name="Kochetkova T.V."/>
            <person name="Elcheninov A.G."/>
            <person name="Toschakov S.V."/>
            <person name="Kublanov I.V."/>
        </authorList>
    </citation>
    <scope>NUCLEOTIDE SEQUENCE</scope>
    <source>
        <strain evidence="6">3639Fd</strain>
    </source>
</reference>
<dbReference type="SUPFAM" id="SSF50249">
    <property type="entry name" value="Nucleic acid-binding proteins"/>
    <property type="match status" value="1"/>
</dbReference>
<dbReference type="GO" id="GO:0005840">
    <property type="term" value="C:ribosome"/>
    <property type="evidence" value="ECO:0007669"/>
    <property type="project" value="UniProtKB-KW"/>
</dbReference>
<dbReference type="SMART" id="SM00316">
    <property type="entry name" value="S1"/>
    <property type="match status" value="1"/>
</dbReference>
<dbReference type="PANTHER" id="PTHR10602">
    <property type="entry name" value="EUKARYOTIC TRANSLATION INITIATION FACTOR 2 SUBUNIT 1"/>
    <property type="match status" value="1"/>
</dbReference>
<organism evidence="7 8">
    <name type="scientific">Fervidicoccus fontis</name>
    <dbReference type="NCBI Taxonomy" id="683846"/>
    <lineage>
        <taxon>Archaea</taxon>
        <taxon>Thermoproteota</taxon>
        <taxon>Thermoprotei</taxon>
        <taxon>Fervidicoccales</taxon>
        <taxon>Fervidicoccaceae</taxon>
        <taxon>Fervidicoccus</taxon>
    </lineage>
</organism>
<dbReference type="Pfam" id="PF07541">
    <property type="entry name" value="EIF_2_alpha"/>
    <property type="match status" value="1"/>
</dbReference>
<name>A0A2J6N2P7_9CREN</name>
<dbReference type="InterPro" id="IPR011488">
    <property type="entry name" value="TIF_2_asu"/>
</dbReference>
<dbReference type="FunFam" id="2.40.50.140:FF:000015">
    <property type="entry name" value="Eukaryotic translation initiation factor 2 subunit alpha"/>
    <property type="match status" value="1"/>
</dbReference>
<dbReference type="NCBIfam" id="NF003062">
    <property type="entry name" value="PRK03987.1-1"/>
    <property type="match status" value="1"/>
</dbReference>
<evidence type="ECO:0000256" key="1">
    <source>
        <dbReference type="ARBA" id="ARBA00007223"/>
    </source>
</evidence>
<dbReference type="PANTHER" id="PTHR10602:SF0">
    <property type="entry name" value="EUKARYOTIC TRANSLATION INITIATION FACTOR 2 SUBUNIT 1"/>
    <property type="match status" value="1"/>
</dbReference>
<dbReference type="Proteomes" id="UP000237153">
    <property type="component" value="Unassembled WGS sequence"/>
</dbReference>
<proteinExistence type="inferred from homology"/>
<feature type="domain" description="S1 motif" evidence="4">
    <location>
        <begin position="12"/>
        <end position="83"/>
    </location>
</feature>
<evidence type="ECO:0000313" key="7">
    <source>
        <dbReference type="EMBL" id="PMB75611.1"/>
    </source>
</evidence>
<dbReference type="InterPro" id="IPR044126">
    <property type="entry name" value="S1_IF2_alpha"/>
</dbReference>
<dbReference type="Proteomes" id="UP000886076">
    <property type="component" value="Unassembled WGS sequence"/>
</dbReference>
<evidence type="ECO:0000256" key="3">
    <source>
        <dbReference type="ARBA" id="ARBA00022917"/>
    </source>
</evidence>
<dbReference type="EMBL" id="JADEZV010000003">
    <property type="protein sequence ID" value="MBE9391368.1"/>
    <property type="molecule type" value="Genomic_DNA"/>
</dbReference>
<dbReference type="Proteomes" id="UP000652307">
    <property type="component" value="Unassembled WGS sequence"/>
</dbReference>
<evidence type="ECO:0000313" key="8">
    <source>
        <dbReference type="Proteomes" id="UP000237153"/>
    </source>
</evidence>
<dbReference type="EMBL" id="DSFH01000048">
    <property type="protein sequence ID" value="HEW64108.1"/>
    <property type="molecule type" value="Genomic_DNA"/>
</dbReference>
<dbReference type="CDD" id="cd04452">
    <property type="entry name" value="S1_IF2_alpha"/>
    <property type="match status" value="1"/>
</dbReference>
<dbReference type="RefSeq" id="WP_014558227.1">
    <property type="nucleotide sequence ID" value="NZ_DSFH01000048.1"/>
</dbReference>
<dbReference type="InterPro" id="IPR003029">
    <property type="entry name" value="S1_domain"/>
</dbReference>
<dbReference type="PROSITE" id="PS50126">
    <property type="entry name" value="S1"/>
    <property type="match status" value="1"/>
</dbReference>
<keyword evidence="7" id="KW-0687">Ribonucleoprotein</keyword>
<dbReference type="Gene3D" id="2.40.50.140">
    <property type="entry name" value="Nucleic acid-binding proteins"/>
    <property type="match status" value="1"/>
</dbReference>